<organism evidence="2 3">
    <name type="scientific">Mesorhizobium shonense</name>
    <dbReference type="NCBI Taxonomy" id="1209948"/>
    <lineage>
        <taxon>Bacteria</taxon>
        <taxon>Pseudomonadati</taxon>
        <taxon>Pseudomonadota</taxon>
        <taxon>Alphaproteobacteria</taxon>
        <taxon>Hyphomicrobiales</taxon>
        <taxon>Phyllobacteriaceae</taxon>
        <taxon>Mesorhizobium</taxon>
    </lineage>
</organism>
<evidence type="ECO:0000259" key="1">
    <source>
        <dbReference type="Pfam" id="PF00535"/>
    </source>
</evidence>
<dbReference type="Gene3D" id="3.90.550.10">
    <property type="entry name" value="Spore Coat Polysaccharide Biosynthesis Protein SpsA, Chain A"/>
    <property type="match status" value="1"/>
</dbReference>
<dbReference type="Proteomes" id="UP001549036">
    <property type="component" value="Unassembled WGS sequence"/>
</dbReference>
<dbReference type="SUPFAM" id="SSF53448">
    <property type="entry name" value="Nucleotide-diphospho-sugar transferases"/>
    <property type="match status" value="1"/>
</dbReference>
<accession>A0ABV2HKF3</accession>
<keyword evidence="3" id="KW-1185">Reference proteome</keyword>
<dbReference type="EMBL" id="JBEPLM010000001">
    <property type="protein sequence ID" value="MET3590807.1"/>
    <property type="molecule type" value="Genomic_DNA"/>
</dbReference>
<dbReference type="InterPro" id="IPR001173">
    <property type="entry name" value="Glyco_trans_2-like"/>
</dbReference>
<dbReference type="Pfam" id="PF00535">
    <property type="entry name" value="Glycos_transf_2"/>
    <property type="match status" value="1"/>
</dbReference>
<sequence length="342" mass="37852">MNAERHPPLHFRPALPAPPWPRQRPQVSFIVCTRDRVAVLEACIGSIRAACRAHPGFAAELVVVDNGSRDGTAEYLSRVAATSDIALTAISEPRPGLAAARNAGLARARGRVLVFVDDDCRLDRSYLADLQRHYASGEKWLIRGGRVEIGDARDLPFTIKRCDKRERLTRAVHPGGFVLGCNMTMHRDVAARIGPFDERFGAGGALRSAEDTDYLVRAMLAGMAVEYVPDMTIFHHHGRRDRKAVDQLHRDYHFGNGALCLKHFRRAPFLLRHFYWAARAAMRELAGGPRFDSDLRLSHWPIVLMNLAGAAKFALVALAGRPDRQAQPAQETTEASAEAGAR</sequence>
<protein>
    <submittedName>
        <fullName evidence="2">Glycosyltransferase involved in cell wall biosynthesis</fullName>
    </submittedName>
</protein>
<name>A0ABV2HKF3_9HYPH</name>
<comment type="caution">
    <text evidence="2">The sequence shown here is derived from an EMBL/GenBank/DDBJ whole genome shotgun (WGS) entry which is preliminary data.</text>
</comment>
<proteinExistence type="predicted"/>
<feature type="domain" description="Glycosyltransferase 2-like" evidence="1">
    <location>
        <begin position="28"/>
        <end position="192"/>
    </location>
</feature>
<evidence type="ECO:0000313" key="2">
    <source>
        <dbReference type="EMBL" id="MET3590807.1"/>
    </source>
</evidence>
<dbReference type="InterPro" id="IPR050834">
    <property type="entry name" value="Glycosyltransf_2"/>
</dbReference>
<dbReference type="InterPro" id="IPR029044">
    <property type="entry name" value="Nucleotide-diphossugar_trans"/>
</dbReference>
<dbReference type="PANTHER" id="PTHR43685">
    <property type="entry name" value="GLYCOSYLTRANSFERASE"/>
    <property type="match status" value="1"/>
</dbReference>
<evidence type="ECO:0000313" key="3">
    <source>
        <dbReference type="Proteomes" id="UP001549036"/>
    </source>
</evidence>
<reference evidence="2 3" key="1">
    <citation type="submission" date="2024-06" db="EMBL/GenBank/DDBJ databases">
        <title>Genomic Encyclopedia of Type Strains, Phase IV (KMG-IV): sequencing the most valuable type-strain genomes for metagenomic binning, comparative biology and taxonomic classification.</title>
        <authorList>
            <person name="Goeker M."/>
        </authorList>
    </citation>
    <scope>NUCLEOTIDE SEQUENCE [LARGE SCALE GENOMIC DNA]</scope>
    <source>
        <strain evidence="2 3">DSM 29846</strain>
    </source>
</reference>
<gene>
    <name evidence="2" type="ORF">ABID26_000186</name>
</gene>
<dbReference type="PANTHER" id="PTHR43685:SF2">
    <property type="entry name" value="GLYCOSYLTRANSFERASE 2-LIKE DOMAIN-CONTAINING PROTEIN"/>
    <property type="match status" value="1"/>
</dbReference>